<keyword evidence="1" id="KW-0732">Signal</keyword>
<dbReference type="Proteomes" id="UP000199452">
    <property type="component" value="Unassembled WGS sequence"/>
</dbReference>
<feature type="chain" id="PRO_5011597122" evidence="1">
    <location>
        <begin position="22"/>
        <end position="138"/>
    </location>
</feature>
<feature type="signal peptide" evidence="1">
    <location>
        <begin position="1"/>
        <end position="21"/>
    </location>
</feature>
<dbReference type="InterPro" id="IPR058512">
    <property type="entry name" value="DUF8199"/>
</dbReference>
<sequence>MKKILSILFAALILLSGMHFSKATHICGGEVADVKYSFSGTIGSCGMESNENTCPIQHEISSTCCQNEVAVYSVDSNYSPSSFEFKVLSKQLAQVFIAPSDYLLRITNFHFSTRTSVIPPGHIPISAVDLLDICILRI</sequence>
<protein>
    <submittedName>
        <fullName evidence="2">Uncharacterized protein</fullName>
    </submittedName>
</protein>
<evidence type="ECO:0000313" key="3">
    <source>
        <dbReference type="Proteomes" id="UP000199452"/>
    </source>
</evidence>
<evidence type="ECO:0000313" key="2">
    <source>
        <dbReference type="EMBL" id="SDD12022.1"/>
    </source>
</evidence>
<gene>
    <name evidence="2" type="ORF">SAMN05216323_10876</name>
</gene>
<dbReference type="RefSeq" id="WP_092440732.1">
    <property type="nucleotide sequence ID" value="NZ_FMYP01000087.1"/>
</dbReference>
<dbReference type="STRING" id="1640674.SAMN05216323_10876"/>
<dbReference type="Pfam" id="PF26622">
    <property type="entry name" value="DUF8199"/>
    <property type="match status" value="1"/>
</dbReference>
<keyword evidence="3" id="KW-1185">Reference proteome</keyword>
<organism evidence="2 3">
    <name type="scientific">Williamwhitmania taraxaci</name>
    <dbReference type="NCBI Taxonomy" id="1640674"/>
    <lineage>
        <taxon>Bacteria</taxon>
        <taxon>Pseudomonadati</taxon>
        <taxon>Bacteroidota</taxon>
        <taxon>Bacteroidia</taxon>
        <taxon>Bacteroidales</taxon>
        <taxon>Williamwhitmaniaceae</taxon>
        <taxon>Williamwhitmania</taxon>
    </lineage>
</organism>
<dbReference type="AlphaFoldDB" id="A0A1G6S515"/>
<reference evidence="2 3" key="1">
    <citation type="submission" date="2016-09" db="EMBL/GenBank/DDBJ databases">
        <authorList>
            <person name="Capua I."/>
            <person name="De Benedictis P."/>
            <person name="Joannis T."/>
            <person name="Lombin L.H."/>
            <person name="Cattoli G."/>
        </authorList>
    </citation>
    <scope>NUCLEOTIDE SEQUENCE [LARGE SCALE GENOMIC DNA]</scope>
    <source>
        <strain evidence="2 3">A7P-90m</strain>
    </source>
</reference>
<dbReference type="EMBL" id="FMYP01000087">
    <property type="protein sequence ID" value="SDD12022.1"/>
    <property type="molecule type" value="Genomic_DNA"/>
</dbReference>
<dbReference type="OrthoDB" id="965878at2"/>
<evidence type="ECO:0000256" key="1">
    <source>
        <dbReference type="SAM" id="SignalP"/>
    </source>
</evidence>
<proteinExistence type="predicted"/>
<dbReference type="InterPro" id="IPR058060">
    <property type="entry name" value="HYC_CC_PP"/>
</dbReference>
<accession>A0A1G6S515</accession>
<name>A0A1G6S515_9BACT</name>
<dbReference type="NCBIfam" id="NF047658">
    <property type="entry name" value="HYC_CC_PP"/>
    <property type="match status" value="1"/>
</dbReference>